<dbReference type="GO" id="GO:0050897">
    <property type="term" value="F:cobalt ion binding"/>
    <property type="evidence" value="ECO:0007669"/>
    <property type="project" value="InterPro"/>
</dbReference>
<dbReference type="EMBL" id="LR586016">
    <property type="protein sequence ID" value="VIP00633.1"/>
    <property type="molecule type" value="Genomic_DNA"/>
</dbReference>
<proteinExistence type="predicted"/>
<dbReference type="Gene3D" id="3.40.1500.20">
    <property type="match status" value="1"/>
</dbReference>
<dbReference type="AlphaFoldDB" id="A0A6C2YHL9"/>
<reference evidence="1" key="1">
    <citation type="submission" date="2019-04" db="EMBL/GenBank/DDBJ databases">
        <authorList>
            <consortium name="Science for Life Laboratories"/>
        </authorList>
    </citation>
    <scope>NUCLEOTIDE SEQUENCE</scope>
    <source>
        <strain evidence="1">MBLW1</strain>
    </source>
</reference>
<dbReference type="InterPro" id="IPR009249">
    <property type="entry name" value="Ferredoxin-dep_bilin_Rdtase"/>
</dbReference>
<dbReference type="GO" id="GO:0016636">
    <property type="term" value="F:oxidoreductase activity, acting on the CH-CH group of donors, iron-sulfur protein as acceptor"/>
    <property type="evidence" value="ECO:0007669"/>
    <property type="project" value="InterPro"/>
</dbReference>
<dbReference type="GO" id="GO:0010024">
    <property type="term" value="P:phytochromobilin biosynthetic process"/>
    <property type="evidence" value="ECO:0007669"/>
    <property type="project" value="InterPro"/>
</dbReference>
<dbReference type="Proteomes" id="UP000464378">
    <property type="component" value="Chromosome"/>
</dbReference>
<dbReference type="Pfam" id="PF05996">
    <property type="entry name" value="Fe_bilin_red"/>
    <property type="match status" value="1"/>
</dbReference>
<keyword evidence="2" id="KW-1185">Reference proteome</keyword>
<dbReference type="KEGG" id="tim:GMBLW1_33270"/>
<dbReference type="EMBL" id="LR593887">
    <property type="protein sequence ID" value="VTR96684.1"/>
    <property type="molecule type" value="Genomic_DNA"/>
</dbReference>
<sequence length="251" mass="28647">MFDQVGWTLPDAWRLLADCQLQREFRPAEYRHVRSTGMQIVSDGWVDARRSINVRYSRVQSSRIDVATLMIYPVVAADRLPIFGAEWVVVSGRCHLAVLDVEVAGAQPELFASLQHQFAPLAARWQPIFPEREEVPEWFREIGTPWALCSACDLDRLPQLRQAYADYLRLAVEGWYAPACLADHSNKSSRESAPEHPAVLAYKQHHFEHSPGRKLLSKDFAPEFVDAFLRDWHFGPCQSAESLGPRSEFAE</sequence>
<organism evidence="1">
    <name type="scientific">Tuwongella immobilis</name>
    <dbReference type="NCBI Taxonomy" id="692036"/>
    <lineage>
        <taxon>Bacteria</taxon>
        <taxon>Pseudomonadati</taxon>
        <taxon>Planctomycetota</taxon>
        <taxon>Planctomycetia</taxon>
        <taxon>Gemmatales</taxon>
        <taxon>Gemmataceae</taxon>
        <taxon>Tuwongella</taxon>
    </lineage>
</organism>
<evidence type="ECO:0000313" key="1">
    <source>
        <dbReference type="EMBL" id="VIP00633.1"/>
    </source>
</evidence>
<dbReference type="InParanoid" id="A0A6C2YHL9"/>
<protein>
    <recommendedName>
        <fullName evidence="3">Phycocyanobilin:ferredoxin oxidoreductase</fullName>
    </recommendedName>
</protein>
<gene>
    <name evidence="1" type="ORF">GMBLW1_33270</name>
</gene>
<accession>A0A6C2YHL9</accession>
<evidence type="ECO:0008006" key="3">
    <source>
        <dbReference type="Google" id="ProtNLM"/>
    </source>
</evidence>
<evidence type="ECO:0000313" key="2">
    <source>
        <dbReference type="Proteomes" id="UP000464378"/>
    </source>
</evidence>
<name>A0A6C2YHL9_9BACT</name>
<dbReference type="RefSeq" id="WP_162655835.1">
    <property type="nucleotide sequence ID" value="NZ_LR593887.1"/>
</dbReference>